<dbReference type="AlphaFoldDB" id="A0A5D6WFG0"/>
<feature type="region of interest" description="Disordered" evidence="2">
    <location>
        <begin position="82"/>
        <end position="106"/>
    </location>
</feature>
<evidence type="ECO:0000256" key="1">
    <source>
        <dbReference type="SAM" id="Coils"/>
    </source>
</evidence>
<protein>
    <submittedName>
        <fullName evidence="3">Uncharacterized protein</fullName>
    </submittedName>
</protein>
<keyword evidence="1" id="KW-0175">Coiled coil</keyword>
<feature type="compositionally biased region" description="Basic and acidic residues" evidence="2">
    <location>
        <begin position="82"/>
        <end position="97"/>
    </location>
</feature>
<dbReference type="RefSeq" id="WP_149189912.1">
    <property type="nucleotide sequence ID" value="NZ_VTOZ01000038.1"/>
</dbReference>
<dbReference type="EMBL" id="VTOZ01000038">
    <property type="protein sequence ID" value="TYZ26823.1"/>
    <property type="molecule type" value="Genomic_DNA"/>
</dbReference>
<feature type="coiled-coil region" evidence="1">
    <location>
        <begin position="43"/>
        <end position="77"/>
    </location>
</feature>
<dbReference type="Proteomes" id="UP000322783">
    <property type="component" value="Unassembled WGS sequence"/>
</dbReference>
<name>A0A5D6WFG0_9FIRM</name>
<accession>A0A5D6WFG0</accession>
<reference evidence="3 4" key="1">
    <citation type="submission" date="2019-08" db="EMBL/GenBank/DDBJ databases">
        <title>Selenomonas sp. mPRGC5 and Selenomonas sp. mPRGC8 isolated from ruminal fluid of dairy goat (Capra hircus).</title>
        <authorList>
            <person name="Poothong S."/>
            <person name="Nuengjamnong C."/>
            <person name="Tanasupawat S."/>
        </authorList>
    </citation>
    <scope>NUCLEOTIDE SEQUENCE [LARGE SCALE GENOMIC DNA]</scope>
    <source>
        <strain evidence="4">mPRGC8</strain>
    </source>
</reference>
<evidence type="ECO:0000256" key="2">
    <source>
        <dbReference type="SAM" id="MobiDB-lite"/>
    </source>
</evidence>
<evidence type="ECO:0000313" key="4">
    <source>
        <dbReference type="Proteomes" id="UP000322783"/>
    </source>
</evidence>
<gene>
    <name evidence="3" type="ORF">FZ041_13315</name>
</gene>
<organism evidence="3 4">
    <name type="scientific">Selenomonas caprae</name>
    <dbReference type="NCBI Taxonomy" id="2606905"/>
    <lineage>
        <taxon>Bacteria</taxon>
        <taxon>Bacillati</taxon>
        <taxon>Bacillota</taxon>
        <taxon>Negativicutes</taxon>
        <taxon>Selenomonadales</taxon>
        <taxon>Selenomonadaceae</taxon>
        <taxon>Selenomonas</taxon>
    </lineage>
</organism>
<comment type="caution">
    <text evidence="3">The sequence shown here is derived from an EMBL/GenBank/DDBJ whole genome shotgun (WGS) entry which is preliminary data.</text>
</comment>
<sequence>MRKVADGVDWVTDQGQEFCRNRKVSCEKRQKELMDKLEAMSQTQYTEEELKDMEKMAKEMMAEIKDLTNDAKKDIEDAEFTEVKAEESKKESEEPKATLKSAPILA</sequence>
<evidence type="ECO:0000313" key="3">
    <source>
        <dbReference type="EMBL" id="TYZ26823.1"/>
    </source>
</evidence>
<keyword evidence="4" id="KW-1185">Reference proteome</keyword>
<proteinExistence type="predicted"/>